<feature type="region of interest" description="Disordered" evidence="1">
    <location>
        <begin position="87"/>
        <end position="112"/>
    </location>
</feature>
<reference evidence="2 3" key="1">
    <citation type="submission" date="2015-09" db="EMBL/GenBank/DDBJ databases">
        <title>Trachymyrmex zeteki WGS genome.</title>
        <authorList>
            <person name="Nygaard S."/>
            <person name="Hu H."/>
            <person name="Boomsma J."/>
            <person name="Zhang G."/>
        </authorList>
    </citation>
    <scope>NUCLEOTIDE SEQUENCE [LARGE SCALE GENOMIC DNA]</scope>
    <source>
        <strain evidence="2">Tzet28-1</strain>
        <tissue evidence="2">Whole body</tissue>
    </source>
</reference>
<sequence length="112" mass="12356">MHRYICLAIADAEGTWRIIFLSLLLTHASLLSSFRSFSPFFSRSCSQILTYDYAFTFVHGIGQDTVLPLRRTTTSLTEEEPKLTRVCGSRETLSPSPSGVGGGALLRPRASD</sequence>
<organism evidence="2 3">
    <name type="scientific">Mycetomoellerius zeteki</name>
    <dbReference type="NCBI Taxonomy" id="64791"/>
    <lineage>
        <taxon>Eukaryota</taxon>
        <taxon>Metazoa</taxon>
        <taxon>Ecdysozoa</taxon>
        <taxon>Arthropoda</taxon>
        <taxon>Hexapoda</taxon>
        <taxon>Insecta</taxon>
        <taxon>Pterygota</taxon>
        <taxon>Neoptera</taxon>
        <taxon>Endopterygota</taxon>
        <taxon>Hymenoptera</taxon>
        <taxon>Apocrita</taxon>
        <taxon>Aculeata</taxon>
        <taxon>Formicoidea</taxon>
        <taxon>Formicidae</taxon>
        <taxon>Myrmicinae</taxon>
        <taxon>Mycetomoellerius</taxon>
    </lineage>
</organism>
<evidence type="ECO:0000256" key="1">
    <source>
        <dbReference type="SAM" id="MobiDB-lite"/>
    </source>
</evidence>
<name>A0A151WZ35_9HYME</name>
<protein>
    <submittedName>
        <fullName evidence="2">Uncharacterized protein</fullName>
    </submittedName>
</protein>
<proteinExistence type="predicted"/>
<keyword evidence="3" id="KW-1185">Reference proteome</keyword>
<dbReference type="Proteomes" id="UP000075809">
    <property type="component" value="Unassembled WGS sequence"/>
</dbReference>
<evidence type="ECO:0000313" key="3">
    <source>
        <dbReference type="Proteomes" id="UP000075809"/>
    </source>
</evidence>
<accession>A0A151WZ35</accession>
<dbReference type="AlphaFoldDB" id="A0A151WZ35"/>
<dbReference type="EMBL" id="KQ982649">
    <property type="protein sequence ID" value="KYQ53037.1"/>
    <property type="molecule type" value="Genomic_DNA"/>
</dbReference>
<evidence type="ECO:0000313" key="2">
    <source>
        <dbReference type="EMBL" id="KYQ53037.1"/>
    </source>
</evidence>
<gene>
    <name evidence="2" type="ORF">ALC60_07764</name>
</gene>